<dbReference type="EMBL" id="AP027080">
    <property type="protein sequence ID" value="BDU73043.1"/>
    <property type="molecule type" value="Genomic_DNA"/>
</dbReference>
<dbReference type="KEGG" id="msil:METEAL_22170"/>
<keyword evidence="1" id="KW-0812">Transmembrane</keyword>
<dbReference type="Proteomes" id="UP001238179">
    <property type="component" value="Chromosome"/>
</dbReference>
<reference evidence="3" key="1">
    <citation type="journal article" date="2023" name="Int. J. Syst. Evol. Microbiol.">
        <title>Mesoterricola silvestris gen. nov., sp. nov., Mesoterricola sediminis sp. nov., Geothrix oryzae sp. nov., Geothrix edaphica sp. nov., Geothrix rubra sp. nov., and Geothrix limicola sp. nov., six novel members of Acidobacteriota isolated from soils.</title>
        <authorList>
            <person name="Itoh H."/>
            <person name="Sugisawa Y."/>
            <person name="Mise K."/>
            <person name="Xu Z."/>
            <person name="Kuniyasu M."/>
            <person name="Ushijima N."/>
            <person name="Kawano K."/>
            <person name="Kobayashi E."/>
            <person name="Shiratori Y."/>
            <person name="Masuda Y."/>
            <person name="Senoo K."/>
        </authorList>
    </citation>
    <scope>NUCLEOTIDE SEQUENCE [LARGE SCALE GENOMIC DNA]</scope>
    <source>
        <strain evidence="3">W79</strain>
    </source>
</reference>
<evidence type="ECO:0000313" key="2">
    <source>
        <dbReference type="EMBL" id="BDU73043.1"/>
    </source>
</evidence>
<sequence>MLCPRCQKPQEDGLEECLHCGVVFSRYRPRPVREEREPSWLAGRMFSVAPSPDRGPVAVRGVFLALLALAAVVLLANPLDSRSLLHWIDLPFHEAGHVVFSPLGTFLHILGGTLGQLLVPLVVIAAFLREENPFAASVGGWWLGQSLMDCAPYIADARVRQLLLTTGETGRTDWEGHDWFQILTRTGLLAHDVRIAWLFWTVGAGVVLASLLWGGYVLRKQWGPN</sequence>
<protein>
    <submittedName>
        <fullName evidence="2">Uncharacterized protein</fullName>
    </submittedName>
</protein>
<keyword evidence="1" id="KW-0472">Membrane</keyword>
<name>A0AA48KC19_9BACT</name>
<keyword evidence="3" id="KW-1185">Reference proteome</keyword>
<evidence type="ECO:0000313" key="3">
    <source>
        <dbReference type="Proteomes" id="UP001238179"/>
    </source>
</evidence>
<dbReference type="AlphaFoldDB" id="A0AA48KC19"/>
<organism evidence="2 3">
    <name type="scientific">Mesoterricola silvestris</name>
    <dbReference type="NCBI Taxonomy" id="2927979"/>
    <lineage>
        <taxon>Bacteria</taxon>
        <taxon>Pseudomonadati</taxon>
        <taxon>Acidobacteriota</taxon>
        <taxon>Holophagae</taxon>
        <taxon>Holophagales</taxon>
        <taxon>Holophagaceae</taxon>
        <taxon>Mesoterricola</taxon>
    </lineage>
</organism>
<keyword evidence="1" id="KW-1133">Transmembrane helix</keyword>
<evidence type="ECO:0000256" key="1">
    <source>
        <dbReference type="SAM" id="Phobius"/>
    </source>
</evidence>
<gene>
    <name evidence="2" type="ORF">METEAL_22170</name>
</gene>
<feature type="transmembrane region" description="Helical" evidence="1">
    <location>
        <begin position="195"/>
        <end position="216"/>
    </location>
</feature>
<feature type="transmembrane region" description="Helical" evidence="1">
    <location>
        <begin position="57"/>
        <end position="76"/>
    </location>
</feature>
<accession>A0AA48KC19</accession>
<feature type="transmembrane region" description="Helical" evidence="1">
    <location>
        <begin position="106"/>
        <end position="128"/>
    </location>
</feature>
<dbReference type="RefSeq" id="WP_316411687.1">
    <property type="nucleotide sequence ID" value="NZ_AP027080.1"/>
</dbReference>
<proteinExistence type="predicted"/>